<evidence type="ECO:0000259" key="9">
    <source>
        <dbReference type="Pfam" id="PF21982"/>
    </source>
</evidence>
<evidence type="ECO:0000256" key="1">
    <source>
        <dbReference type="ARBA" id="ARBA00004496"/>
    </source>
</evidence>
<organism evidence="10 11">
    <name type="scientific">Jatrophihabitans cynanchi</name>
    <dbReference type="NCBI Taxonomy" id="2944128"/>
    <lineage>
        <taxon>Bacteria</taxon>
        <taxon>Bacillati</taxon>
        <taxon>Actinomycetota</taxon>
        <taxon>Actinomycetes</taxon>
        <taxon>Jatrophihabitantales</taxon>
        <taxon>Jatrophihabitantaceae</taxon>
        <taxon>Jatrophihabitans</taxon>
    </lineage>
</organism>
<reference evidence="10" key="1">
    <citation type="submission" date="2022-05" db="EMBL/GenBank/DDBJ databases">
        <title>Jatrophihabitans sp. SB3-54 whole genome sequence.</title>
        <authorList>
            <person name="Suh M.K."/>
            <person name="Eom M.K."/>
            <person name="Kim J.S."/>
            <person name="Kim H.S."/>
            <person name="Do H.E."/>
            <person name="Shin Y.K."/>
            <person name="Lee J.-S."/>
        </authorList>
    </citation>
    <scope>NUCLEOTIDE SEQUENCE</scope>
    <source>
        <strain evidence="10">SB3-54</strain>
    </source>
</reference>
<evidence type="ECO:0000259" key="8">
    <source>
        <dbReference type="Pfam" id="PF21981"/>
    </source>
</evidence>
<comment type="subcellular location">
    <subcellularLocation>
        <location evidence="1 5">Cytoplasm</location>
    </subcellularLocation>
</comment>
<dbReference type="Gene3D" id="1.10.10.10">
    <property type="entry name" value="Winged helix-like DNA-binding domain superfamily/Winged helix DNA-binding domain"/>
    <property type="match status" value="1"/>
</dbReference>
<keyword evidence="4 5" id="KW-0963">Cytoplasm</keyword>
<evidence type="ECO:0000256" key="4">
    <source>
        <dbReference type="ARBA" id="ARBA00022490"/>
    </source>
</evidence>
<feature type="compositionally biased region" description="Basic and acidic residues" evidence="6">
    <location>
        <begin position="11"/>
        <end position="24"/>
    </location>
</feature>
<dbReference type="PANTHER" id="PTHR33602:SF1">
    <property type="entry name" value="REGULATORY PROTEIN RECX FAMILY PROTEIN"/>
    <property type="match status" value="1"/>
</dbReference>
<dbReference type="Pfam" id="PF21981">
    <property type="entry name" value="RecX_HTH3"/>
    <property type="match status" value="1"/>
</dbReference>
<dbReference type="HAMAP" id="MF_01114">
    <property type="entry name" value="RecX"/>
    <property type="match status" value="1"/>
</dbReference>
<dbReference type="InterPro" id="IPR053926">
    <property type="entry name" value="RecX_HTH_1st"/>
</dbReference>
<dbReference type="PANTHER" id="PTHR33602">
    <property type="entry name" value="REGULATORY PROTEIN RECX FAMILY PROTEIN"/>
    <property type="match status" value="1"/>
</dbReference>
<dbReference type="EMBL" id="CP097463">
    <property type="protein sequence ID" value="WAX57455.1"/>
    <property type="molecule type" value="Genomic_DNA"/>
</dbReference>
<evidence type="ECO:0000313" key="11">
    <source>
        <dbReference type="Proteomes" id="UP001164693"/>
    </source>
</evidence>
<protein>
    <recommendedName>
        <fullName evidence="3 5">Regulatory protein RecX</fullName>
    </recommendedName>
</protein>
<comment type="function">
    <text evidence="5">Modulates RecA activity.</text>
</comment>
<evidence type="ECO:0000313" key="10">
    <source>
        <dbReference type="EMBL" id="WAX57455.1"/>
    </source>
</evidence>
<keyword evidence="11" id="KW-1185">Reference proteome</keyword>
<dbReference type="Pfam" id="PF21982">
    <property type="entry name" value="RecX_HTH1"/>
    <property type="match status" value="1"/>
</dbReference>
<gene>
    <name evidence="5" type="primary">recX</name>
    <name evidence="10" type="ORF">M6B22_01495</name>
</gene>
<feature type="domain" description="RecX second three-helical" evidence="7">
    <location>
        <begin position="81"/>
        <end position="122"/>
    </location>
</feature>
<evidence type="ECO:0000256" key="3">
    <source>
        <dbReference type="ARBA" id="ARBA00018111"/>
    </source>
</evidence>
<comment type="similarity">
    <text evidence="2 5">Belongs to the RecX family.</text>
</comment>
<evidence type="ECO:0000256" key="2">
    <source>
        <dbReference type="ARBA" id="ARBA00009695"/>
    </source>
</evidence>
<evidence type="ECO:0000256" key="6">
    <source>
        <dbReference type="SAM" id="MobiDB-lite"/>
    </source>
</evidence>
<dbReference type="Pfam" id="PF02631">
    <property type="entry name" value="RecX_HTH2"/>
    <property type="match status" value="1"/>
</dbReference>
<feature type="domain" description="RecX third three-helical" evidence="8">
    <location>
        <begin position="128"/>
        <end position="175"/>
    </location>
</feature>
<dbReference type="InterPro" id="IPR053924">
    <property type="entry name" value="RecX_HTH_2nd"/>
</dbReference>
<dbReference type="InterPro" id="IPR003783">
    <property type="entry name" value="Regulatory_RecX"/>
</dbReference>
<accession>A0ABY7JZS8</accession>
<feature type="domain" description="RecX first three-helical" evidence="9">
    <location>
        <begin position="35"/>
        <end position="73"/>
    </location>
</feature>
<feature type="region of interest" description="Disordered" evidence="6">
    <location>
        <begin position="1"/>
        <end position="31"/>
    </location>
</feature>
<evidence type="ECO:0000256" key="5">
    <source>
        <dbReference type="HAMAP-Rule" id="MF_01114"/>
    </source>
</evidence>
<name>A0ABY7JZS8_9ACTN</name>
<dbReference type="RefSeq" id="WP_269443994.1">
    <property type="nucleotide sequence ID" value="NZ_CP097463.1"/>
</dbReference>
<proteinExistence type="inferred from homology"/>
<sequence length="197" mass="21077">MPFEAQPAVEAHPEDEVPPEDEKALGPPGDPETVARTICLRLLDQRARTRAELADALRRKGVPDEPAAAVLDRFAEVGLIDDEALAGTFALAQHRERGLARRAVAVKLRRRGLDEQVVAAALGPIDRDSEYAAARTLVAKKLRSLSGLDPQAQARRLVGLLGRRGYPAGLAHEVVREALAAAMADTSTLDDAAADLT</sequence>
<evidence type="ECO:0000259" key="7">
    <source>
        <dbReference type="Pfam" id="PF02631"/>
    </source>
</evidence>
<dbReference type="InterPro" id="IPR053925">
    <property type="entry name" value="RecX_HTH_3rd"/>
</dbReference>
<dbReference type="InterPro" id="IPR036388">
    <property type="entry name" value="WH-like_DNA-bd_sf"/>
</dbReference>
<dbReference type="Proteomes" id="UP001164693">
    <property type="component" value="Chromosome"/>
</dbReference>